<name>A0A223EC09_9BACI</name>
<feature type="transmembrane region" description="Helical" evidence="1">
    <location>
        <begin position="303"/>
        <end position="322"/>
    </location>
</feature>
<dbReference type="PANTHER" id="PTHR30354:SF7">
    <property type="entry name" value="BLL7963 PROTEIN"/>
    <property type="match status" value="1"/>
</dbReference>
<reference evidence="2 3" key="1">
    <citation type="submission" date="2016-10" db="EMBL/GenBank/DDBJ databases">
        <title>The whole genome sequencing and assembly of Bacillus simplex DSM 1321 strain.</title>
        <authorList>
            <person name="Park M.-K."/>
            <person name="Lee Y.-J."/>
            <person name="Yi H."/>
            <person name="Bahn Y.-S."/>
            <person name="Kim J.F."/>
            <person name="Lee D.-W."/>
        </authorList>
    </citation>
    <scope>NUCLEOTIDE SEQUENCE [LARGE SCALE GENOMIC DNA]</scope>
    <source>
        <strain evidence="2 3">DSM 1321</strain>
    </source>
</reference>
<keyword evidence="1" id="KW-0472">Membrane</keyword>
<feature type="transmembrane region" description="Helical" evidence="1">
    <location>
        <begin position="353"/>
        <end position="372"/>
    </location>
</feature>
<dbReference type="PANTHER" id="PTHR30354">
    <property type="entry name" value="GNT FAMILY GLUCONATE TRANSPORTER"/>
    <property type="match status" value="1"/>
</dbReference>
<feature type="transmembrane region" description="Helical" evidence="1">
    <location>
        <begin position="256"/>
        <end position="272"/>
    </location>
</feature>
<feature type="transmembrane region" description="Helical" evidence="1">
    <location>
        <begin position="384"/>
        <end position="409"/>
    </location>
</feature>
<evidence type="ECO:0000256" key="1">
    <source>
        <dbReference type="SAM" id="Phobius"/>
    </source>
</evidence>
<evidence type="ECO:0000313" key="3">
    <source>
        <dbReference type="Proteomes" id="UP000214618"/>
    </source>
</evidence>
<dbReference type="RefSeq" id="WP_063233445.1">
    <property type="nucleotide sequence ID" value="NZ_BCVO01000009.1"/>
</dbReference>
<dbReference type="GO" id="GO:0015128">
    <property type="term" value="F:gluconate transmembrane transporter activity"/>
    <property type="evidence" value="ECO:0007669"/>
    <property type="project" value="InterPro"/>
</dbReference>
<dbReference type="OrthoDB" id="86125at2"/>
<keyword evidence="1" id="KW-0812">Transmembrane</keyword>
<sequence length="488" mass="52464">MDVMIIIISLGLLMFLAYRGFSVILFAPLCALFAVFLTDPGHVLPFFSNIFMVKLVEFVKLYFPVFLLGAIFGKLVEISGVAKSIAKIIVRFIGAKQAILAIVIMGAILTYSGVSLFVAVFAIYPFAAQLFREANIPKRLIPATIAVSAFTFSMDSLPGSPQIQNVIPTGFFKTDIYAAPTLGIIGAIFIITLSLLYLNHCRHKAARKGEGYFGIGDKAIDKEAAEAEMAASSAISVETTNKLGMDSEKAISRKDWLAFIPLVLVGVMNKFFTESFPLWYSKGFDFATIGLKDYGNVDMSKVIGVWSVEMALILGIIATVLLNLKAIKLNFNSSINIGISGALLATMNTATEYGFGGVIAALPGFTVIQDYLTGMFSNPLINGAIMTNVLCGITGSGSGGMSITLSLLADTYIQTAAHFDIPLEVLHRVIAMSAGGFDTLPHNGAIITLLAVTGLTHRQAYKDIFVITIIKTLAVFFVIGIFSLFAIV</sequence>
<gene>
    <name evidence="2" type="ORF">BS1321_01295</name>
</gene>
<protein>
    <submittedName>
        <fullName evidence="2">Transporter</fullName>
    </submittedName>
</protein>
<dbReference type="EMBL" id="CP017704">
    <property type="protein sequence ID" value="ASS92731.1"/>
    <property type="molecule type" value="Genomic_DNA"/>
</dbReference>
<feature type="transmembrane region" description="Helical" evidence="1">
    <location>
        <begin position="12"/>
        <end position="38"/>
    </location>
</feature>
<dbReference type="Pfam" id="PF02447">
    <property type="entry name" value="GntP_permease"/>
    <property type="match status" value="1"/>
</dbReference>
<feature type="transmembrane region" description="Helical" evidence="1">
    <location>
        <begin position="58"/>
        <end position="76"/>
    </location>
</feature>
<accession>A0A223EC09</accession>
<dbReference type="GeneID" id="56471358"/>
<dbReference type="Proteomes" id="UP000214618">
    <property type="component" value="Chromosome"/>
</dbReference>
<keyword evidence="1" id="KW-1133">Transmembrane helix</keyword>
<dbReference type="AlphaFoldDB" id="A0A223EC09"/>
<evidence type="ECO:0000313" key="2">
    <source>
        <dbReference type="EMBL" id="ASS92731.1"/>
    </source>
</evidence>
<feature type="transmembrane region" description="Helical" evidence="1">
    <location>
        <begin position="464"/>
        <end position="487"/>
    </location>
</feature>
<dbReference type="InterPro" id="IPR003474">
    <property type="entry name" value="Glcn_transporter"/>
</dbReference>
<dbReference type="GO" id="GO:0005886">
    <property type="term" value="C:plasma membrane"/>
    <property type="evidence" value="ECO:0007669"/>
    <property type="project" value="TreeGrafter"/>
</dbReference>
<feature type="transmembrane region" description="Helical" evidence="1">
    <location>
        <begin position="177"/>
        <end position="198"/>
    </location>
</feature>
<proteinExistence type="predicted"/>
<organism evidence="2 3">
    <name type="scientific">Peribacillus simplex NBRC 15720 = DSM 1321</name>
    <dbReference type="NCBI Taxonomy" id="1349754"/>
    <lineage>
        <taxon>Bacteria</taxon>
        <taxon>Bacillati</taxon>
        <taxon>Bacillota</taxon>
        <taxon>Bacilli</taxon>
        <taxon>Bacillales</taxon>
        <taxon>Bacillaceae</taxon>
        <taxon>Peribacillus</taxon>
    </lineage>
</organism>